<evidence type="ECO:0000256" key="5">
    <source>
        <dbReference type="ARBA" id="ARBA00022723"/>
    </source>
</evidence>
<evidence type="ECO:0000256" key="12">
    <source>
        <dbReference type="SAM" id="Phobius"/>
    </source>
</evidence>
<organism evidence="13 14">
    <name type="scientific">Recurvomyces mirabilis</name>
    <dbReference type="NCBI Taxonomy" id="574656"/>
    <lineage>
        <taxon>Eukaryota</taxon>
        <taxon>Fungi</taxon>
        <taxon>Dikarya</taxon>
        <taxon>Ascomycota</taxon>
        <taxon>Pezizomycotina</taxon>
        <taxon>Dothideomycetes</taxon>
        <taxon>Dothideomycetidae</taxon>
        <taxon>Mycosphaerellales</taxon>
        <taxon>Teratosphaeriaceae</taxon>
        <taxon>Recurvomyces</taxon>
    </lineage>
</organism>
<proteinExistence type="inferred from homology"/>
<dbReference type="PANTHER" id="PTHR24304">
    <property type="entry name" value="CYTOCHROME P450 FAMILY 7"/>
    <property type="match status" value="1"/>
</dbReference>
<keyword evidence="4 10" id="KW-0349">Heme</keyword>
<dbReference type="PROSITE" id="PS00086">
    <property type="entry name" value="CYTOCHROME_P450"/>
    <property type="match status" value="1"/>
</dbReference>
<dbReference type="RefSeq" id="XP_064695674.1">
    <property type="nucleotide sequence ID" value="XM_064837041.1"/>
</dbReference>
<dbReference type="GO" id="GO:0020037">
    <property type="term" value="F:heme binding"/>
    <property type="evidence" value="ECO:0007669"/>
    <property type="project" value="InterPro"/>
</dbReference>
<evidence type="ECO:0000256" key="6">
    <source>
        <dbReference type="ARBA" id="ARBA00023002"/>
    </source>
</evidence>
<keyword evidence="9 12" id="KW-0472">Membrane</keyword>
<evidence type="ECO:0000313" key="14">
    <source>
        <dbReference type="Proteomes" id="UP001274830"/>
    </source>
</evidence>
<dbReference type="PRINTS" id="PR00465">
    <property type="entry name" value="EP450IV"/>
</dbReference>
<comment type="cofactor">
    <cofactor evidence="1 10">
        <name>heme</name>
        <dbReference type="ChEBI" id="CHEBI:30413"/>
    </cofactor>
</comment>
<dbReference type="Gene3D" id="1.10.630.10">
    <property type="entry name" value="Cytochrome P450"/>
    <property type="match status" value="1"/>
</dbReference>
<feature type="transmembrane region" description="Helical" evidence="12">
    <location>
        <begin position="51"/>
        <end position="67"/>
    </location>
</feature>
<evidence type="ECO:0000256" key="4">
    <source>
        <dbReference type="ARBA" id="ARBA00022617"/>
    </source>
</evidence>
<comment type="similarity">
    <text evidence="3 11">Belongs to the cytochrome P450 family.</text>
</comment>
<dbReference type="GO" id="GO:0008398">
    <property type="term" value="F:sterol 14-demethylase activity"/>
    <property type="evidence" value="ECO:0007669"/>
    <property type="project" value="UniProtKB-EC"/>
</dbReference>
<comment type="subcellular location">
    <subcellularLocation>
        <location evidence="2">Membrane</location>
    </subcellularLocation>
</comment>
<dbReference type="Pfam" id="PF00067">
    <property type="entry name" value="p450"/>
    <property type="match status" value="1"/>
</dbReference>
<dbReference type="InterPro" id="IPR050529">
    <property type="entry name" value="CYP450_sterol_14alpha_dmase"/>
</dbReference>
<feature type="transmembrane region" description="Helical" evidence="12">
    <location>
        <begin position="20"/>
        <end position="39"/>
    </location>
</feature>
<dbReference type="GO" id="GO:0005506">
    <property type="term" value="F:iron ion binding"/>
    <property type="evidence" value="ECO:0007669"/>
    <property type="project" value="InterPro"/>
</dbReference>
<dbReference type="CDD" id="cd11042">
    <property type="entry name" value="CYP51-like"/>
    <property type="match status" value="1"/>
</dbReference>
<gene>
    <name evidence="13" type="primary">ERG11</name>
    <name evidence="13" type="ORF">LTR78_002645</name>
</gene>
<dbReference type="Proteomes" id="UP001274830">
    <property type="component" value="Unassembled WGS sequence"/>
</dbReference>
<reference evidence="13" key="1">
    <citation type="submission" date="2023-07" db="EMBL/GenBank/DDBJ databases">
        <title>Black Yeasts Isolated from many extreme environments.</title>
        <authorList>
            <person name="Coleine C."/>
            <person name="Stajich J.E."/>
            <person name="Selbmann L."/>
        </authorList>
    </citation>
    <scope>NUCLEOTIDE SEQUENCE</scope>
    <source>
        <strain evidence="13">CCFEE 5485</strain>
    </source>
</reference>
<dbReference type="EC" id="1.14.14.154" evidence="13"/>
<keyword evidence="12" id="KW-0812">Transmembrane</keyword>
<dbReference type="InterPro" id="IPR002403">
    <property type="entry name" value="Cyt_P450_E_grp-IV"/>
</dbReference>
<sequence>MGLLNTLSTALAPLTSSWTAILFALLTLLTTTILLNILLQLTARNPHEPPIVFHLVPFIGSTITYGIDPYRFFFACQAKYGDVFTFILLGKKTTVCLGTKGNDFILNGKLKDVNAEEIYSPLTTPVFGKDVVYDCPNSKLMEQKKFVKFGLTSSSLRSYVQLISREVRDFFSADAASKKFASTTGSFNVPPTMAELTIYTASRSLQGKEVREKFDSSFADSFHDLDAGFSPINFMLPYVPLPHNRKRDIAQRKMTDTYMGIIQERREAGDINPDEREEDMIWNLMNCTYKDGTPVPDKEVAHMMIALLMAGQHSSSSTSSWILLRLATDPQIQDELLAEQTHALGTDPSSGALNDLTYDSLPHLPLHAQVVKETLRLHTPIHSILRKVKSPMPIEGTPYVIPPTHSLLATPGVTARSAEHFPSPMTWEPHRWDDHPAPEYAHLAPKHLKEAVAEEKEDYGYGEISKGAASPYLPFGAGRHRCIGEQFAYVQLQTILGCLVREFRFTTPDGEKEVVGTDYSSLFSQPQRPAVVRWERRQKNKA</sequence>
<evidence type="ECO:0000256" key="1">
    <source>
        <dbReference type="ARBA" id="ARBA00001971"/>
    </source>
</evidence>
<dbReference type="FunFam" id="1.10.630.10:FF:000033">
    <property type="entry name" value="14-alpha sterol demethylase"/>
    <property type="match status" value="1"/>
</dbReference>
<evidence type="ECO:0000313" key="13">
    <source>
        <dbReference type="EMBL" id="KAK3677795.1"/>
    </source>
</evidence>
<keyword evidence="14" id="KW-1185">Reference proteome</keyword>
<evidence type="ECO:0000256" key="2">
    <source>
        <dbReference type="ARBA" id="ARBA00004370"/>
    </source>
</evidence>
<dbReference type="AlphaFoldDB" id="A0AAE0WUF5"/>
<evidence type="ECO:0000256" key="11">
    <source>
        <dbReference type="RuleBase" id="RU000461"/>
    </source>
</evidence>
<evidence type="ECO:0000256" key="7">
    <source>
        <dbReference type="ARBA" id="ARBA00023004"/>
    </source>
</evidence>
<evidence type="ECO:0000256" key="10">
    <source>
        <dbReference type="PIRSR" id="PIRSR602403-1"/>
    </source>
</evidence>
<keyword evidence="7 10" id="KW-0408">Iron</keyword>
<evidence type="ECO:0000256" key="3">
    <source>
        <dbReference type="ARBA" id="ARBA00010617"/>
    </source>
</evidence>
<protein>
    <submittedName>
        <fullName evidence="13">Lanosterol 14-alpha-demethylase</fullName>
        <ecNumber evidence="13">1.14.14.154</ecNumber>
    </submittedName>
</protein>
<keyword evidence="5 10" id="KW-0479">Metal-binding</keyword>
<comment type="caution">
    <text evidence="13">The sequence shown here is derived from an EMBL/GenBank/DDBJ whole genome shotgun (WGS) entry which is preliminary data.</text>
</comment>
<keyword evidence="6 11" id="KW-0560">Oxidoreductase</keyword>
<feature type="binding site" description="axial binding residue" evidence="10">
    <location>
        <position position="482"/>
    </location>
    <ligand>
        <name>heme</name>
        <dbReference type="ChEBI" id="CHEBI:30413"/>
    </ligand>
    <ligandPart>
        <name>Fe</name>
        <dbReference type="ChEBI" id="CHEBI:18248"/>
    </ligandPart>
</feature>
<name>A0AAE0WUF5_9PEZI</name>
<evidence type="ECO:0000256" key="9">
    <source>
        <dbReference type="ARBA" id="ARBA00023136"/>
    </source>
</evidence>
<dbReference type="InterPro" id="IPR017972">
    <property type="entry name" value="Cyt_P450_CS"/>
</dbReference>
<dbReference type="PANTHER" id="PTHR24304:SF2">
    <property type="entry name" value="24-HYDROXYCHOLESTEROL 7-ALPHA-HYDROXYLASE"/>
    <property type="match status" value="1"/>
</dbReference>
<dbReference type="InterPro" id="IPR036396">
    <property type="entry name" value="Cyt_P450_sf"/>
</dbReference>
<dbReference type="SUPFAM" id="SSF48264">
    <property type="entry name" value="Cytochrome P450"/>
    <property type="match status" value="1"/>
</dbReference>
<dbReference type="PRINTS" id="PR00385">
    <property type="entry name" value="P450"/>
</dbReference>
<dbReference type="InterPro" id="IPR001128">
    <property type="entry name" value="Cyt_P450"/>
</dbReference>
<accession>A0AAE0WUF5</accession>
<dbReference type="GeneID" id="89961577"/>
<keyword evidence="12" id="KW-1133">Transmembrane helix</keyword>
<dbReference type="GO" id="GO:0016020">
    <property type="term" value="C:membrane"/>
    <property type="evidence" value="ECO:0007669"/>
    <property type="project" value="UniProtKB-SubCell"/>
</dbReference>
<evidence type="ECO:0000256" key="8">
    <source>
        <dbReference type="ARBA" id="ARBA00023033"/>
    </source>
</evidence>
<keyword evidence="8 11" id="KW-0503">Monooxygenase</keyword>
<dbReference type="EMBL" id="JAUTXT010000006">
    <property type="protein sequence ID" value="KAK3677795.1"/>
    <property type="molecule type" value="Genomic_DNA"/>
</dbReference>